<name>A0A8S3R5G3_MYTED</name>
<accession>A0A8S3R5G3</accession>
<feature type="transmembrane region" description="Helical" evidence="1">
    <location>
        <begin position="115"/>
        <end position="139"/>
    </location>
</feature>
<comment type="caution">
    <text evidence="2">The sequence shown here is derived from an EMBL/GenBank/DDBJ whole genome shotgun (WGS) entry which is preliminary data.</text>
</comment>
<dbReference type="Proteomes" id="UP000683360">
    <property type="component" value="Unassembled WGS sequence"/>
</dbReference>
<gene>
    <name evidence="2" type="ORF">MEDL_17442</name>
</gene>
<evidence type="ECO:0000256" key="1">
    <source>
        <dbReference type="SAM" id="Phobius"/>
    </source>
</evidence>
<keyword evidence="1" id="KW-0812">Transmembrane</keyword>
<evidence type="ECO:0000313" key="3">
    <source>
        <dbReference type="Proteomes" id="UP000683360"/>
    </source>
</evidence>
<dbReference type="AlphaFoldDB" id="A0A8S3R5G3"/>
<keyword evidence="1" id="KW-0472">Membrane</keyword>
<dbReference type="Gene3D" id="1.20.140.150">
    <property type="match status" value="1"/>
</dbReference>
<keyword evidence="3" id="KW-1185">Reference proteome</keyword>
<feature type="transmembrane region" description="Helical" evidence="1">
    <location>
        <begin position="151"/>
        <end position="170"/>
    </location>
</feature>
<feature type="transmembrane region" description="Helical" evidence="1">
    <location>
        <begin position="16"/>
        <end position="38"/>
    </location>
</feature>
<organism evidence="2 3">
    <name type="scientific">Mytilus edulis</name>
    <name type="common">Blue mussel</name>
    <dbReference type="NCBI Taxonomy" id="6550"/>
    <lineage>
        <taxon>Eukaryota</taxon>
        <taxon>Metazoa</taxon>
        <taxon>Spiralia</taxon>
        <taxon>Lophotrochozoa</taxon>
        <taxon>Mollusca</taxon>
        <taxon>Bivalvia</taxon>
        <taxon>Autobranchia</taxon>
        <taxon>Pteriomorphia</taxon>
        <taxon>Mytilida</taxon>
        <taxon>Mytiloidea</taxon>
        <taxon>Mytilidae</taxon>
        <taxon>Mytilinae</taxon>
        <taxon>Mytilus</taxon>
    </lineage>
</organism>
<protein>
    <submittedName>
        <fullName evidence="2">Uncharacterized protein</fullName>
    </submittedName>
</protein>
<evidence type="ECO:0000313" key="2">
    <source>
        <dbReference type="EMBL" id="CAG2202899.1"/>
    </source>
</evidence>
<reference evidence="2" key="1">
    <citation type="submission" date="2021-03" db="EMBL/GenBank/DDBJ databases">
        <authorList>
            <person name="Bekaert M."/>
        </authorList>
    </citation>
    <scope>NUCLEOTIDE SEQUENCE</scope>
</reference>
<proteinExistence type="predicted"/>
<sequence length="188" mass="21025">MTCTARTQRKFYDSRACGIISVLGILCHLIGITMPYWYYERHVTKYGLETYYYGLWKGCSVIPGLQDKCFNHDAAQKPYIHIAQVLSAAGLLMYFFGVLTILVKIYLLKERTCCLLISAGFLSIAGFLCLSGLMIWIISMPGFFISEYLGWSLQLEVVSVVLAIAASAVITQDNISQCKTNIRASCIT</sequence>
<dbReference type="EMBL" id="CAJPWZ010000901">
    <property type="protein sequence ID" value="CAG2202899.1"/>
    <property type="molecule type" value="Genomic_DNA"/>
</dbReference>
<keyword evidence="1" id="KW-1133">Transmembrane helix</keyword>
<feature type="transmembrane region" description="Helical" evidence="1">
    <location>
        <begin position="80"/>
        <end position="103"/>
    </location>
</feature>